<protein>
    <submittedName>
        <fullName evidence="1">Uncharacterized protein</fullName>
    </submittedName>
</protein>
<gene>
    <name evidence="1" type="ORF">CACET_c06930</name>
</gene>
<dbReference type="RefSeq" id="WP_044822966.1">
    <property type="nucleotide sequence ID" value="NZ_CP009687.1"/>
</dbReference>
<keyword evidence="2" id="KW-1185">Reference proteome</keyword>
<proteinExistence type="predicted"/>
<dbReference type="KEGG" id="cace:CACET_c06930"/>
<dbReference type="InterPro" id="IPR012340">
    <property type="entry name" value="NA-bd_OB-fold"/>
</dbReference>
<dbReference type="EMBL" id="CP009687">
    <property type="protein sequence ID" value="AKL94203.1"/>
    <property type="molecule type" value="Genomic_DNA"/>
</dbReference>
<reference evidence="1 2" key="1">
    <citation type="submission" date="2014-10" db="EMBL/GenBank/DDBJ databases">
        <title>Genome sequence of Clostridium aceticum DSM 1496.</title>
        <authorList>
            <person name="Poehlein A."/>
            <person name="Schiel-Bengelsdorf B."/>
            <person name="Gottschalk G."/>
            <person name="Duerre P."/>
            <person name="Daniel R."/>
        </authorList>
    </citation>
    <scope>NUCLEOTIDE SEQUENCE [LARGE SCALE GENOMIC DNA]</scope>
    <source>
        <strain evidence="1 2">DSM 1496</strain>
    </source>
</reference>
<organism evidence="1 2">
    <name type="scientific">Clostridium aceticum</name>
    <dbReference type="NCBI Taxonomy" id="84022"/>
    <lineage>
        <taxon>Bacteria</taxon>
        <taxon>Bacillati</taxon>
        <taxon>Bacillota</taxon>
        <taxon>Clostridia</taxon>
        <taxon>Eubacteriales</taxon>
        <taxon>Clostridiaceae</taxon>
        <taxon>Clostridium</taxon>
    </lineage>
</organism>
<dbReference type="OrthoDB" id="189831at2"/>
<evidence type="ECO:0000313" key="1">
    <source>
        <dbReference type="EMBL" id="AKL94203.1"/>
    </source>
</evidence>
<sequence>MIAWLSEVLVLEQIYWYLAIPFTVLFIIQLVATFLGLGDGDGIEGVEEGLDLDSDLEFESSLNLFTIRNFITFFTVFGWSGITFSNAGMGTFSTLLLSTILGIIVMLIVSVLFYFTMKLTHNGNMQIEYAKGATCQVYIRIPAKRNGTGKVSITLQDTFRELDAMTDEEEAIPTGTVVQVKDVLSNSILLVEKITRGDE</sequence>
<evidence type="ECO:0000313" key="2">
    <source>
        <dbReference type="Proteomes" id="UP000035704"/>
    </source>
</evidence>
<accession>A0A0D8IEG0</accession>
<dbReference type="STRING" id="84022.CACET_c06930"/>
<dbReference type="AlphaFoldDB" id="A0A0D8IEG0"/>
<dbReference type="PATRIC" id="fig|84022.5.peg.1395"/>
<dbReference type="Proteomes" id="UP000035704">
    <property type="component" value="Chromosome"/>
</dbReference>
<name>A0A0D8IEG0_9CLOT</name>
<dbReference type="Gene3D" id="2.40.50.140">
    <property type="entry name" value="Nucleic acid-binding proteins"/>
    <property type="match status" value="1"/>
</dbReference>